<dbReference type="GO" id="GO:0006935">
    <property type="term" value="P:chemotaxis"/>
    <property type="evidence" value="ECO:0007669"/>
    <property type="project" value="UniProtKB-KW"/>
</dbReference>
<keyword evidence="7 10" id="KW-0283">Flagellar rotation</keyword>
<evidence type="ECO:0000313" key="11">
    <source>
        <dbReference type="EMBL" id="MPW24803.1"/>
    </source>
</evidence>
<organism evidence="11 12">
    <name type="scientific">Alkalibaculum sporogenes</name>
    <dbReference type="NCBI Taxonomy" id="2655001"/>
    <lineage>
        <taxon>Bacteria</taxon>
        <taxon>Bacillati</taxon>
        <taxon>Bacillota</taxon>
        <taxon>Clostridia</taxon>
        <taxon>Eubacteriales</taxon>
        <taxon>Eubacteriaceae</taxon>
        <taxon>Alkalibaculum</taxon>
    </lineage>
</organism>
<evidence type="ECO:0000256" key="1">
    <source>
        <dbReference type="ARBA" id="ARBA00002254"/>
    </source>
</evidence>
<evidence type="ECO:0000256" key="8">
    <source>
        <dbReference type="ARBA" id="ARBA00022989"/>
    </source>
</evidence>
<keyword evidence="6 10" id="KW-0812">Transmembrane</keyword>
<dbReference type="PANTHER" id="PTHR35091:SF2">
    <property type="entry name" value="FLAGELLAR PROTEIN FLIL"/>
    <property type="match status" value="1"/>
</dbReference>
<comment type="function">
    <text evidence="1 10">Controls the rotational direction of flagella during chemotaxis.</text>
</comment>
<dbReference type="Pfam" id="PF03748">
    <property type="entry name" value="FliL"/>
    <property type="match status" value="1"/>
</dbReference>
<sequence>MKKVRCQMAQEEIEKKSKKKLIIIILVAVIILLISVIGYFAVTGNQVSDIVKLFEKDEEYTTLLDEFVVNLNSISGSKNYLKVQVALMYKKGKQGAIIEYNVNKIRDIIIDDLRVKTAEQIMDVDNISKIKNEIIEDINNALDDEIVKDVYFTNMIIQ</sequence>
<feature type="transmembrane region" description="Helical" evidence="10">
    <location>
        <begin position="21"/>
        <end position="42"/>
    </location>
</feature>
<keyword evidence="8 10" id="KW-1133">Transmembrane helix</keyword>
<keyword evidence="12" id="KW-1185">Reference proteome</keyword>
<dbReference type="PANTHER" id="PTHR35091">
    <property type="entry name" value="FLAGELLAR PROTEIN FLIL"/>
    <property type="match status" value="1"/>
</dbReference>
<dbReference type="Proteomes" id="UP000440004">
    <property type="component" value="Unassembled WGS sequence"/>
</dbReference>
<dbReference type="GO" id="GO:0009425">
    <property type="term" value="C:bacterial-type flagellum basal body"/>
    <property type="evidence" value="ECO:0007669"/>
    <property type="project" value="InterPro"/>
</dbReference>
<evidence type="ECO:0000313" key="12">
    <source>
        <dbReference type="Proteomes" id="UP000440004"/>
    </source>
</evidence>
<accession>A0A6A7K6Q9</accession>
<proteinExistence type="inferred from homology"/>
<comment type="subcellular location">
    <subcellularLocation>
        <location evidence="2">Cell membrane</location>
        <topology evidence="2">Single-pass membrane protein</topology>
    </subcellularLocation>
</comment>
<dbReference type="GO" id="GO:0071978">
    <property type="term" value="P:bacterial-type flagellum-dependent swarming motility"/>
    <property type="evidence" value="ECO:0007669"/>
    <property type="project" value="TreeGrafter"/>
</dbReference>
<keyword evidence="9 10" id="KW-0472">Membrane</keyword>
<dbReference type="GO" id="GO:0005886">
    <property type="term" value="C:plasma membrane"/>
    <property type="evidence" value="ECO:0007669"/>
    <property type="project" value="UniProtKB-SubCell"/>
</dbReference>
<dbReference type="EMBL" id="WHNX01000004">
    <property type="protein sequence ID" value="MPW24803.1"/>
    <property type="molecule type" value="Genomic_DNA"/>
</dbReference>
<reference evidence="11 12" key="1">
    <citation type="submission" date="2019-10" db="EMBL/GenBank/DDBJ databases">
        <title>Alkalibaculum tamaniensis sp.nov., a new alkaliphilic acetogen, isolated on methoxylated aromatics from a mud volcano.</title>
        <authorList>
            <person name="Khomyakova M.A."/>
            <person name="Merkel A.Y."/>
            <person name="Bonch-Osmolovskaya E.A."/>
            <person name="Slobodkin A.I."/>
        </authorList>
    </citation>
    <scope>NUCLEOTIDE SEQUENCE [LARGE SCALE GENOMIC DNA]</scope>
    <source>
        <strain evidence="11 12">M08DMB</strain>
    </source>
</reference>
<evidence type="ECO:0000256" key="5">
    <source>
        <dbReference type="ARBA" id="ARBA00022500"/>
    </source>
</evidence>
<evidence type="ECO:0000256" key="10">
    <source>
        <dbReference type="RuleBase" id="RU364125"/>
    </source>
</evidence>
<evidence type="ECO:0000256" key="4">
    <source>
        <dbReference type="ARBA" id="ARBA00022475"/>
    </source>
</evidence>
<evidence type="ECO:0000256" key="7">
    <source>
        <dbReference type="ARBA" id="ARBA00022779"/>
    </source>
</evidence>
<evidence type="ECO:0000256" key="6">
    <source>
        <dbReference type="ARBA" id="ARBA00022692"/>
    </source>
</evidence>
<dbReference type="AlphaFoldDB" id="A0A6A7K6Q9"/>
<evidence type="ECO:0000256" key="9">
    <source>
        <dbReference type="ARBA" id="ARBA00023136"/>
    </source>
</evidence>
<protein>
    <recommendedName>
        <fullName evidence="10">Flagellar protein FliL</fullName>
    </recommendedName>
</protein>
<keyword evidence="4 10" id="KW-1003">Cell membrane</keyword>
<evidence type="ECO:0000256" key="2">
    <source>
        <dbReference type="ARBA" id="ARBA00004162"/>
    </source>
</evidence>
<keyword evidence="5 10" id="KW-0145">Chemotaxis</keyword>
<gene>
    <name evidence="11" type="ORF">GC105_03230</name>
</gene>
<comment type="similarity">
    <text evidence="3 10">Belongs to the FliL family.</text>
</comment>
<comment type="caution">
    <text evidence="11">The sequence shown here is derived from an EMBL/GenBank/DDBJ whole genome shotgun (WGS) entry which is preliminary data.</text>
</comment>
<dbReference type="InterPro" id="IPR005503">
    <property type="entry name" value="FliL"/>
</dbReference>
<evidence type="ECO:0000256" key="3">
    <source>
        <dbReference type="ARBA" id="ARBA00008281"/>
    </source>
</evidence>
<name>A0A6A7K6Q9_9FIRM</name>